<dbReference type="InterPro" id="IPR026341">
    <property type="entry name" value="T9SS_type_B"/>
</dbReference>
<dbReference type="EMBL" id="JAVDQD010000007">
    <property type="protein sequence ID" value="MDR6241232.1"/>
    <property type="molecule type" value="Genomic_DNA"/>
</dbReference>
<comment type="subcellular location">
    <subcellularLocation>
        <location evidence="1">Secreted</location>
    </subcellularLocation>
</comment>
<evidence type="ECO:0000256" key="1">
    <source>
        <dbReference type="ARBA" id="ARBA00004613"/>
    </source>
</evidence>
<keyword evidence="2" id="KW-0964">Secreted</keyword>
<protein>
    <submittedName>
        <fullName evidence="6">Gliding motility-associated-like protein</fullName>
    </submittedName>
</protein>
<evidence type="ECO:0000259" key="5">
    <source>
        <dbReference type="PROSITE" id="PS50825"/>
    </source>
</evidence>
<dbReference type="SUPFAM" id="SSF49478">
    <property type="entry name" value="Cna protein B-type domain"/>
    <property type="match status" value="1"/>
</dbReference>
<dbReference type="Pfam" id="PF17963">
    <property type="entry name" value="Big_9"/>
    <property type="match status" value="1"/>
</dbReference>
<evidence type="ECO:0000256" key="4">
    <source>
        <dbReference type="ARBA" id="ARBA00022737"/>
    </source>
</evidence>
<dbReference type="GO" id="GO:0005576">
    <property type="term" value="C:extracellular region"/>
    <property type="evidence" value="ECO:0007669"/>
    <property type="project" value="UniProtKB-SubCell"/>
</dbReference>
<reference evidence="6" key="1">
    <citation type="submission" date="2023-07" db="EMBL/GenBank/DDBJ databases">
        <title>Genomic Encyclopedia of Type Strains, Phase IV (KMG-IV): sequencing the most valuable type-strain genomes for metagenomic binning, comparative biology and taxonomic classification.</title>
        <authorList>
            <person name="Goeker M."/>
        </authorList>
    </citation>
    <scope>NUCLEOTIDE SEQUENCE</scope>
    <source>
        <strain evidence="6">DSM 26174</strain>
    </source>
</reference>
<accession>A0AAE3XQF4</accession>
<dbReference type="RefSeq" id="WP_309941833.1">
    <property type="nucleotide sequence ID" value="NZ_AP025305.1"/>
</dbReference>
<organism evidence="6 7">
    <name type="scientific">Aureibacter tunicatorum</name>
    <dbReference type="NCBI Taxonomy" id="866807"/>
    <lineage>
        <taxon>Bacteria</taxon>
        <taxon>Pseudomonadati</taxon>
        <taxon>Bacteroidota</taxon>
        <taxon>Cytophagia</taxon>
        <taxon>Cytophagales</taxon>
        <taxon>Persicobacteraceae</taxon>
        <taxon>Aureibacter</taxon>
    </lineage>
</organism>
<evidence type="ECO:0000313" key="7">
    <source>
        <dbReference type="Proteomes" id="UP001185092"/>
    </source>
</evidence>
<dbReference type="InterPro" id="IPR003410">
    <property type="entry name" value="HYR_dom"/>
</dbReference>
<dbReference type="InterPro" id="IPR033764">
    <property type="entry name" value="Sdr_B"/>
</dbReference>
<keyword evidence="7" id="KW-1185">Reference proteome</keyword>
<gene>
    <name evidence="6" type="ORF">HNQ88_004310</name>
</gene>
<dbReference type="Pfam" id="PF13517">
    <property type="entry name" value="FG-GAP_3"/>
    <property type="match status" value="1"/>
</dbReference>
<dbReference type="InterPro" id="IPR013783">
    <property type="entry name" value="Ig-like_fold"/>
</dbReference>
<feature type="domain" description="HYR" evidence="5">
    <location>
        <begin position="3173"/>
        <end position="3268"/>
    </location>
</feature>
<name>A0AAE3XQF4_9BACT</name>
<dbReference type="InterPro" id="IPR028994">
    <property type="entry name" value="Integrin_alpha_N"/>
</dbReference>
<proteinExistence type="predicted"/>
<dbReference type="Pfam" id="PF17210">
    <property type="entry name" value="SdrD_B"/>
    <property type="match status" value="1"/>
</dbReference>
<dbReference type="InterPro" id="IPR013517">
    <property type="entry name" value="FG-GAP"/>
</dbReference>
<keyword evidence="3" id="KW-0732">Signal</keyword>
<comment type="caution">
    <text evidence="6">The sequence shown here is derived from an EMBL/GenBank/DDBJ whole genome shotgun (WGS) entry which is preliminary data.</text>
</comment>
<evidence type="ECO:0000256" key="2">
    <source>
        <dbReference type="ARBA" id="ARBA00022525"/>
    </source>
</evidence>
<dbReference type="Pfam" id="PF13585">
    <property type="entry name" value="CHU_C"/>
    <property type="match status" value="1"/>
</dbReference>
<keyword evidence="4" id="KW-0677">Repeat</keyword>
<evidence type="ECO:0000313" key="6">
    <source>
        <dbReference type="EMBL" id="MDR6241232.1"/>
    </source>
</evidence>
<dbReference type="NCBIfam" id="TIGR04131">
    <property type="entry name" value="Bac_Flav_CTERM"/>
    <property type="match status" value="1"/>
</dbReference>
<dbReference type="Proteomes" id="UP001185092">
    <property type="component" value="Unassembled WGS sequence"/>
</dbReference>
<dbReference type="InterPro" id="IPR006626">
    <property type="entry name" value="PbH1"/>
</dbReference>
<dbReference type="PROSITE" id="PS50825">
    <property type="entry name" value="HYR"/>
    <property type="match status" value="1"/>
</dbReference>
<dbReference type="SUPFAM" id="SSF69318">
    <property type="entry name" value="Integrin alpha N-terminal domain"/>
    <property type="match status" value="1"/>
</dbReference>
<dbReference type="SMART" id="SM00710">
    <property type="entry name" value="PbH1"/>
    <property type="match status" value="6"/>
</dbReference>
<dbReference type="Gene3D" id="2.60.40.10">
    <property type="entry name" value="Immunoglobulins"/>
    <property type="match status" value="1"/>
</dbReference>
<evidence type="ECO:0000256" key="3">
    <source>
        <dbReference type="ARBA" id="ARBA00022729"/>
    </source>
</evidence>
<sequence>MRRRSFTNSCRLRGWLLFTFLFSSVLSYAQFDYGVFDILEPPNQYVCDPNNISYLETDFEIVAPNFDYTVPVVTSDDQSILPNGNIVVEDLGIVDPKDGTHMYRIKATAVSLGVVRLAITTSMNNDPNYRDPITKEFAVKFGGGKQPDECRLIFSSQLKMPNQTNFNSNLWDLVKDIRGPVIKFFDIDGDGDQDCFVGSTIGSNVTSKIYFFENLGGGQFAPADEFKIVLPEPSECFSNKYHFPAITMGDLDNDGDLDVLVGYNRVNCGSERGGILYFENVTPIEDRNDASKIRFQYRGKNPFGLPDSFGAYFRGQEFNQIFPSLEDVDGDGDLDLFISSGTGSYHYYENHAIDQNTGAVNIASPNWNVNQGSAQAIFRNRVDDPFGLPYRGGNDYGEMPSNVEWDVTTHFVDIDQDGDLDLVWGDTQDRDGDKNGIGYFENFSGKCKVPTFQDAAGNVQGKLLYKDIEYAEVHKFQTVFVGDVFGGEGNNGDGNVELFTGRRGDSGASLSGVFVANQPFSAHLSDNGGALDPEWCIDTEIETVRFIDVAFDLPEGVSVSDVEFQAFTSNQRVLPDANVVWQKPIDGTDRVMITRVPNQTSLNDIRIEMIFKLRDGVNQCPLANNRLKVTQYWKVVNCSEAGDISGKIFEDVDYNGGQGTAFDPLLDRLVNGVRVELYKENGQFVATATTQNDPVHGDGYYKFAGYPVGKYHVRVVNSTVDHPDDPAALPVQTFRMQGDNGALQPVGNRVGGEDPYLVDADENTNNTPLVSLTNNFKTPQSLSTVVIADANGVEGVDFGFSYSVIVNPNSNDQGSLNQFITNANLINGTQTSYFEIRQKGSYQYQPGDDFIIDLNGIDLPEILAPIVLDAFTQQGSSADINYGEHDIRIEIEGNNITGSILNLGDDSDGSTIKGFSLTNNTNGISAISVNSESNSIESNFIGLAMDGLTAKPNLLGITVDSDNVMIGGADLSKRNVISGNMSAAIMMEGDDNVIQNNTIGANKWLNILLNTPQAVPNNVLASQRNVKTRGAVMLEGSGHKVLDNNIAGNWGNGVLINGVSDLEIYGNGIGVINTPDGGVVDMGNGDTDPNVLANQQQSGIFITATNPARSDRNQNIVIGGLLAGDGKKNTIANNVHNGIAFDNDPINGWFASDKDRHVSILANSIYNNGDLGIDLQHSFSGVGDPGQGHTEHDANTIDVNYPVFTLSAIDQDGNVSIQLKGLPADGENDQYYALLFYANDDYRSFSYEDYPTLIDAENQHNDPANDKDVFLGEGRVFLSAIAVTGTQILNNPVFKAPITEFLGGPDVDVQPGKFITGKYVRINDLAIVDQNTGKLKTSLIDQDNYGSYFGASSEFSAVVELTNLPKVKADFNFEICYNNGDYINHDPSVPVTMEVKVTNEAADPGSGIVRPDLPANTINLVWGVYRPIPGGGKARLYHQNLGFITQEIEVGDSYIQSVEIPKDFLVCLQDGDFIEASAYPIIPLDDESAVTTVVEKTDIEACFNLPEQNVLVDPVTICDGEDVDLRLYPVDLDNNPATNDTLRYNVRYTLLDADKNLLNPTVEVVLTHLQNNEREAFLNVPSSLLPQIDYTGVLPPVQESQTYYVLAEYLLPATPCKNDTVPVQITVNPQFRPDDFNFDAKNGVVCALDDDLIIVNGQAGNTNYLYNVYDDANYVNDPSIAPVIQDWSNAIDENTVNAAGYFNGVNTVDFYITARPNPASGLDICDDEITVDTVTFTYQQPNLNNLSMSISPNSLCQNDETPISITLDGLEDTKTYRVFATTPATIEADLIPYIQNQTGQLVDVVNRNSISDPASYPVMVEVEDLAIGRGCKVNWDPNQSIEIEALPDSTLTINSPTDELCPYEDYDLTANLVSFIDNPEMDVIYILRSEDDLTVDLDTWDPQDAADAMVIPGTSLPGGEANFVVFARKKTGNNCEVKMQNGIVVDVKFSPVLPVLTIDPICYPTDTDYLTYVLAVPSATDEEYRISKDAAGNEVVETFVGNGGDYDVDLPIESARISGGEIVFYITARKNGCNGFNDPAQQITIPVKNQIDNMLVVRSDAPQVCLDETSTITVEASQNGTVYTLLQNNIVLETMTGNGSDLSFSEVAYTIAQAYTYSVEASNDGCIDTLENTVIIDVSSIADLTVDVASFDHCVGEDFDVLASQVIPNMEPGVVYTIKNGVNDIVISDPNDQVLISGADLMSNGFFNITAENSVGNACVRTLDNQLEITIIPLPVIEEADIQICYPDDSALPAKAILSISTLSDTEYYLSDVRALKGDPSAAYYDFAGNGGMVSVEVDLDAADLTNLQKTFYLNARNVGCNDYHAAIDMKEVRVVISPKVDLSLNVFGSDAEICYGGDYSLTIENSQQGVSYDVVDQVTGQDIITGVSGNDGDLLIDIPVNGADINGAVRVFQVRATQVGTGCGGDFLLDQEQLTIHPNPDENTNVSTVAPICYNTDYVAGLSEIIPGYDPMVRMDYVVQRQNEVWSQTLSFVPGNPEPQLVIPAAELNSTVNIFTITVTSEFGCSTELINKLSIGVQSLPMTDADVDEISMQCLNVDGRDLVKVNNPTTEQYYFVKDVSGNIVSGVKEYYMGGDLYLDLDPSLFSPAEQGNTHNLTLFTQKDQLCDEVAVIDFDVEVVEESLPAKDIVTIPEICISDLGSYVSAVNFVDIYGERGQIGRTYSLYDDQGNLIDEDVMRTGVPDPHAKLNLTQDWVNDVVDNWKLGIYRFELRGHYQGCEFDVTNINTVHVFEMRVVGVEPLYMDLIEGSKSCLGEAFSGQVLKNMDPAYSYEIRKDDGEFETIDPNTGFVTLDANKFTGLGRPGDVEFTVVATRVLDIDNPNNTQGHNRCEIIFEEKFIVEVMPDPRNIQVEAQSICYSSVTTDDDGSLVTLSKLEPNVEYFLHVNGDVIKFEDTDSDGSDQNVISVRRHGLRPGENGPFNITARRKLTDTQTCNREIDLDRTVTILVTPELANKDQNVTTNPVDGRVCFGEPLEITLPQVVENWQYTVVDFEGNALTEPYPVDVSDASLTLTVPGESLKLYENKLKIMAEYIAEDYIACPDTLDVVVDVYVEPLPDANVKMKAEGTLCSTTAPAVVELTKTNSSYTYYLVNSEDEALTEVEPIEQGKTLRFELDPKYLSDYNNVFRVIAISNSLGCESEISDNYVVVNRELDREAPEFLDQIGNIYETITGAGDGLPINWREPEAVDNCDPNVLVEYEIFEELTGNKVDLRNGSLFPKNVKYIVRYTAKDASDNTSIMEFIVLVSDETFKNNPPIVRDDVYYVRTNESVDIFPLENDTDPDGDLDPGSFKVVGELPDVGEFEYFDDTKSFTFHALDVEPQELSFFYEVHDSTGNQGQAVVYINVLDVDEVLVHNMFTPNGDGVNDYFVIQQAEKYPNSLLRVYNRYGSKVYEKKGYRNDWDGVSNINLKLGDKVLPEGTYFYIFEKNDGSEPLSGYVYLKP</sequence>